<dbReference type="SUPFAM" id="SSF103088">
    <property type="entry name" value="OmpA-like"/>
    <property type="match status" value="1"/>
</dbReference>
<dbReference type="RefSeq" id="WP_024941361.1">
    <property type="nucleotide sequence ID" value="NZ_CP065745.1"/>
</dbReference>
<dbReference type="KEGG" id="aall:I6G90_07700"/>
<evidence type="ECO:0000256" key="7">
    <source>
        <dbReference type="PROSITE-ProRule" id="PRU00473"/>
    </source>
</evidence>
<organism evidence="10 11">
    <name type="scientific">Aeromonas allosaccharophila</name>
    <dbReference type="NCBI Taxonomy" id="656"/>
    <lineage>
        <taxon>Bacteria</taxon>
        <taxon>Pseudomonadati</taxon>
        <taxon>Pseudomonadota</taxon>
        <taxon>Gammaproteobacteria</taxon>
        <taxon>Aeromonadales</taxon>
        <taxon>Aeromonadaceae</taxon>
        <taxon>Aeromonas</taxon>
    </lineage>
</organism>
<gene>
    <name evidence="10" type="ORF">I6G90_07700</name>
</gene>
<dbReference type="PROSITE" id="PS51123">
    <property type="entry name" value="OMPA_2"/>
    <property type="match status" value="1"/>
</dbReference>
<keyword evidence="3" id="KW-1003">Cell membrane</keyword>
<comment type="similarity">
    <text evidence="2">Belongs to the MotB family.</text>
</comment>
<dbReference type="EMBL" id="CP065745">
    <property type="protein sequence ID" value="QPR56271.1"/>
    <property type="molecule type" value="Genomic_DNA"/>
</dbReference>
<keyword evidence="5 8" id="KW-1133">Transmembrane helix</keyword>
<dbReference type="NCBIfam" id="NF041788">
    <property type="entry name" value="anti-phage_ZorB1"/>
    <property type="match status" value="1"/>
</dbReference>
<dbReference type="GeneID" id="60785480"/>
<dbReference type="Pfam" id="PF13677">
    <property type="entry name" value="MotB_plug"/>
    <property type="match status" value="1"/>
</dbReference>
<dbReference type="InterPro" id="IPR049658">
    <property type="entry name" value="ZorB-like_t1"/>
</dbReference>
<feature type="transmembrane region" description="Helical" evidence="8">
    <location>
        <begin position="21"/>
        <end position="44"/>
    </location>
</feature>
<comment type="subcellular location">
    <subcellularLocation>
        <location evidence="1">Cell membrane</location>
        <topology evidence="1">Single-pass membrane protein</topology>
    </subcellularLocation>
</comment>
<accession>A0A7T2UNZ2</accession>
<dbReference type="InterPro" id="IPR006665">
    <property type="entry name" value="OmpA-like"/>
</dbReference>
<sequence length="247" mass="28115">MFGMKGASTSRRYDEAEKPFWISYADLMTAMMVLFLVVMVASLASVTQRIREVEAGEKQRGQDITRICQSLEIQARKKSNIIKVDCRDNRISFGEAGRFGHNQYFLDPQGQQALQDVVPLILDVADSPEGQRWMKQVVVEGFTDTDGSYLYNLHLSLQRSEWVMCSLLDGRSQLQQSLSAEHQQQIRSLFLAGGVSFNNAKDSKEASRRVELRMQFYGLKEDKQQAVESAPHFSGLMTAERCQLEMR</sequence>
<evidence type="ECO:0000256" key="4">
    <source>
        <dbReference type="ARBA" id="ARBA00022692"/>
    </source>
</evidence>
<protein>
    <submittedName>
        <fullName evidence="10">OmpA family protein</fullName>
    </submittedName>
</protein>
<dbReference type="PANTHER" id="PTHR30329:SF21">
    <property type="entry name" value="LIPOPROTEIN YIAD-RELATED"/>
    <property type="match status" value="1"/>
</dbReference>
<dbReference type="Proteomes" id="UP000595101">
    <property type="component" value="Chromosome"/>
</dbReference>
<evidence type="ECO:0000256" key="3">
    <source>
        <dbReference type="ARBA" id="ARBA00022475"/>
    </source>
</evidence>
<evidence type="ECO:0000256" key="2">
    <source>
        <dbReference type="ARBA" id="ARBA00008914"/>
    </source>
</evidence>
<dbReference type="AlphaFoldDB" id="A0A7T2UNZ2"/>
<name>A0A7T2UNZ2_9GAMM</name>
<proteinExistence type="inferred from homology"/>
<feature type="domain" description="OmpA-like" evidence="9">
    <location>
        <begin position="86"/>
        <end position="218"/>
    </location>
</feature>
<dbReference type="InterPro" id="IPR036737">
    <property type="entry name" value="OmpA-like_sf"/>
</dbReference>
<evidence type="ECO:0000313" key="10">
    <source>
        <dbReference type="EMBL" id="QPR56271.1"/>
    </source>
</evidence>
<dbReference type="InterPro" id="IPR025713">
    <property type="entry name" value="MotB-like_N_dom"/>
</dbReference>
<dbReference type="PANTHER" id="PTHR30329">
    <property type="entry name" value="STATOR ELEMENT OF FLAGELLAR MOTOR COMPLEX"/>
    <property type="match status" value="1"/>
</dbReference>
<keyword evidence="4 8" id="KW-0812">Transmembrane</keyword>
<evidence type="ECO:0000256" key="6">
    <source>
        <dbReference type="ARBA" id="ARBA00023136"/>
    </source>
</evidence>
<evidence type="ECO:0000313" key="11">
    <source>
        <dbReference type="Proteomes" id="UP000595101"/>
    </source>
</evidence>
<evidence type="ECO:0000256" key="1">
    <source>
        <dbReference type="ARBA" id="ARBA00004162"/>
    </source>
</evidence>
<dbReference type="Gene3D" id="3.30.1330.60">
    <property type="entry name" value="OmpA-like domain"/>
    <property type="match status" value="1"/>
</dbReference>
<reference evidence="10 11" key="1">
    <citation type="submission" date="2020-12" db="EMBL/GenBank/DDBJ databases">
        <title>FDA dAtabase for Regulatory Grade micrObial Sequences (FDA-ARGOS): Supporting development and validation of Infectious Disease Dx tests.</title>
        <authorList>
            <person name="Sproer C."/>
            <person name="Gronow S."/>
            <person name="Severitt S."/>
            <person name="Schroder I."/>
            <person name="Tallon L."/>
            <person name="Sadzewicz L."/>
            <person name="Zhao X."/>
            <person name="Boylan J."/>
            <person name="Ott S."/>
            <person name="Bowen H."/>
            <person name="Vavikolanu K."/>
            <person name="Mehta A."/>
            <person name="Aluvathingal J."/>
            <person name="Nadendla S."/>
            <person name="Lowell S."/>
            <person name="Myers T."/>
            <person name="Yan Y."/>
            <person name="Sichtig H."/>
        </authorList>
    </citation>
    <scope>NUCLEOTIDE SEQUENCE [LARGE SCALE GENOMIC DNA]</scope>
    <source>
        <strain evidence="10 11">FDAARGOS_933</strain>
    </source>
</reference>
<dbReference type="GO" id="GO:0005886">
    <property type="term" value="C:plasma membrane"/>
    <property type="evidence" value="ECO:0007669"/>
    <property type="project" value="UniProtKB-SubCell"/>
</dbReference>
<evidence type="ECO:0000256" key="8">
    <source>
        <dbReference type="SAM" id="Phobius"/>
    </source>
</evidence>
<dbReference type="InterPro" id="IPR050330">
    <property type="entry name" value="Bact_OuterMem_StrucFunc"/>
</dbReference>
<keyword evidence="6 7" id="KW-0472">Membrane</keyword>
<evidence type="ECO:0000259" key="9">
    <source>
        <dbReference type="PROSITE" id="PS51123"/>
    </source>
</evidence>
<evidence type="ECO:0000256" key="5">
    <source>
        <dbReference type="ARBA" id="ARBA00022989"/>
    </source>
</evidence>